<evidence type="ECO:0000256" key="5">
    <source>
        <dbReference type="ARBA" id="ARBA00025741"/>
    </source>
</evidence>
<feature type="repeat" description="WD" evidence="6">
    <location>
        <begin position="343"/>
        <end position="384"/>
    </location>
</feature>
<evidence type="ECO:0000313" key="9">
    <source>
        <dbReference type="Proteomes" id="UP001235939"/>
    </source>
</evidence>
<evidence type="ECO:0000256" key="2">
    <source>
        <dbReference type="ARBA" id="ARBA00022574"/>
    </source>
</evidence>
<evidence type="ECO:0000256" key="4">
    <source>
        <dbReference type="ARBA" id="ARBA00023242"/>
    </source>
</evidence>
<feature type="repeat" description="WD" evidence="6">
    <location>
        <begin position="468"/>
        <end position="518"/>
    </location>
</feature>
<dbReference type="PROSITE" id="PS50082">
    <property type="entry name" value="WD_REPEATS_2"/>
    <property type="match status" value="5"/>
</dbReference>
<name>A0ABY6LHI1_9ARAC</name>
<dbReference type="EMBL" id="CP092881">
    <property type="protein sequence ID" value="UYV80652.1"/>
    <property type="molecule type" value="Genomic_DNA"/>
</dbReference>
<evidence type="ECO:0000256" key="7">
    <source>
        <dbReference type="SAM" id="MobiDB-lite"/>
    </source>
</evidence>
<feature type="repeat" description="WD" evidence="6">
    <location>
        <begin position="302"/>
        <end position="333"/>
    </location>
</feature>
<dbReference type="PRINTS" id="PR00320">
    <property type="entry name" value="GPROTEINBRPT"/>
</dbReference>
<keyword evidence="2 6" id="KW-0853">WD repeat</keyword>
<dbReference type="InterPro" id="IPR015943">
    <property type="entry name" value="WD40/YVTN_repeat-like_dom_sf"/>
</dbReference>
<comment type="similarity">
    <text evidence="5">Belongs to the WD repeat EBI family.</text>
</comment>
<protein>
    <submittedName>
        <fullName evidence="8">TBL1XR1</fullName>
    </submittedName>
</protein>
<dbReference type="InterPro" id="IPR020472">
    <property type="entry name" value="WD40_PAC1"/>
</dbReference>
<reference evidence="8 9" key="1">
    <citation type="submission" date="2022-01" db="EMBL/GenBank/DDBJ databases">
        <title>A chromosomal length assembly of Cordylochernes scorpioides.</title>
        <authorList>
            <person name="Zeh D."/>
            <person name="Zeh J."/>
        </authorList>
    </citation>
    <scope>NUCLEOTIDE SEQUENCE [LARGE SCALE GENOMIC DNA]</scope>
    <source>
        <strain evidence="8">IN4F17</strain>
        <tissue evidence="8">Whole Body</tissue>
    </source>
</reference>
<evidence type="ECO:0000313" key="8">
    <source>
        <dbReference type="EMBL" id="UYV80652.1"/>
    </source>
</evidence>
<feature type="region of interest" description="Disordered" evidence="7">
    <location>
        <begin position="1"/>
        <end position="29"/>
    </location>
</feature>
<evidence type="ECO:0000256" key="6">
    <source>
        <dbReference type="PROSITE-ProRule" id="PRU00221"/>
    </source>
</evidence>
<feature type="repeat" description="WD" evidence="6">
    <location>
        <begin position="426"/>
        <end position="467"/>
    </location>
</feature>
<keyword evidence="9" id="KW-1185">Reference proteome</keyword>
<feature type="repeat" description="WD" evidence="6">
    <location>
        <begin position="519"/>
        <end position="560"/>
    </location>
</feature>
<comment type="subcellular location">
    <subcellularLocation>
        <location evidence="1">Nucleus</location>
    </subcellularLocation>
</comment>
<keyword evidence="4" id="KW-0539">Nucleus</keyword>
<dbReference type="Gene3D" id="2.130.10.10">
    <property type="entry name" value="YVTN repeat-like/Quinoprotein amine dehydrogenase"/>
    <property type="match status" value="1"/>
</dbReference>
<sequence length="594" mass="65995">MFCSMSSTDGVAAMETSTPAEKEASTQTIAEAMETSQAPAEKEASTQTPPDRRSLLVQSLSIFKNYKILGILWSSYFPWLTPGFHCHVNATTSLQEDDVPIDDKMTKPLLTKPLFTLQKRGRQEEIPAACVDVAEMDLPMDLPMELPALVKKEAGTETSPDYTKAALIKTLLQGLYANHLQRRVQEEEEEIPEIPLEFVHVLKGHKSEVFNCTWSPTSDLLASGIKAVEDSSCFCGIEEQTSRHLLIDCPAFQDYRMKNELVSTNLSFTVSSRDATARLWDMNEEPHKEVLLKHCHHKADPEIPNNKDVTALDWNCDGSLLATGCFDGHARIWTTDGVLLKSLGHMKGPIFALKWNKKGNYILSSGGDKTNIIWDVFNGQCAQRFAFHTAPALDIDWKTDTVFASCSSDNSIQVCEVGVEKPLKTFNGHTNEVNAIKWDPQGNLLASCSDDVSIKIWNMEKDTCIHDFKDHVKEVYTIAWTPTGPGTKYPNANLTLGSASFDSTIRLWDVERGACLHTLTEHMKPVYSIAFSPDGKYLASGSFDRYIYIWSTQSGQILHSYRASGGIFELNWNTRGDMIGVSATDSLVSEAGQG</sequence>
<dbReference type="PROSITE" id="PS00678">
    <property type="entry name" value="WD_REPEATS_1"/>
    <property type="match status" value="2"/>
</dbReference>
<proteinExistence type="inferred from homology"/>
<dbReference type="PANTHER" id="PTHR22846:SF2">
    <property type="entry name" value="F-BOX-LIKE_WD REPEAT-CONTAINING PROTEIN EBI"/>
    <property type="match status" value="1"/>
</dbReference>
<accession>A0ABY6LHI1</accession>
<dbReference type="SUPFAM" id="SSF50978">
    <property type="entry name" value="WD40 repeat-like"/>
    <property type="match status" value="2"/>
</dbReference>
<dbReference type="Pfam" id="PF00400">
    <property type="entry name" value="WD40"/>
    <property type="match status" value="6"/>
</dbReference>
<organism evidence="8 9">
    <name type="scientific">Cordylochernes scorpioides</name>
    <dbReference type="NCBI Taxonomy" id="51811"/>
    <lineage>
        <taxon>Eukaryota</taxon>
        <taxon>Metazoa</taxon>
        <taxon>Ecdysozoa</taxon>
        <taxon>Arthropoda</taxon>
        <taxon>Chelicerata</taxon>
        <taxon>Arachnida</taxon>
        <taxon>Pseudoscorpiones</taxon>
        <taxon>Cheliferoidea</taxon>
        <taxon>Chernetidae</taxon>
        <taxon>Cordylochernes</taxon>
    </lineage>
</organism>
<gene>
    <name evidence="8" type="ORF">LAZ67_19001248</name>
</gene>
<dbReference type="InterPro" id="IPR036322">
    <property type="entry name" value="WD40_repeat_dom_sf"/>
</dbReference>
<dbReference type="PROSITE" id="PS50294">
    <property type="entry name" value="WD_REPEATS_REGION"/>
    <property type="match status" value="2"/>
</dbReference>
<dbReference type="CDD" id="cd00200">
    <property type="entry name" value="WD40"/>
    <property type="match status" value="1"/>
</dbReference>
<dbReference type="InterPro" id="IPR001680">
    <property type="entry name" value="WD40_rpt"/>
</dbReference>
<dbReference type="InterPro" id="IPR045183">
    <property type="entry name" value="Ebi-like"/>
</dbReference>
<evidence type="ECO:0000256" key="3">
    <source>
        <dbReference type="ARBA" id="ARBA00022737"/>
    </source>
</evidence>
<dbReference type="PANTHER" id="PTHR22846">
    <property type="entry name" value="WD40 REPEAT PROTEIN"/>
    <property type="match status" value="1"/>
</dbReference>
<dbReference type="SMART" id="SM00320">
    <property type="entry name" value="WD40"/>
    <property type="match status" value="7"/>
</dbReference>
<dbReference type="InterPro" id="IPR019775">
    <property type="entry name" value="WD40_repeat_CS"/>
</dbReference>
<evidence type="ECO:0000256" key="1">
    <source>
        <dbReference type="ARBA" id="ARBA00004123"/>
    </source>
</evidence>
<keyword evidence="3" id="KW-0677">Repeat</keyword>
<dbReference type="Proteomes" id="UP001235939">
    <property type="component" value="Chromosome 19"/>
</dbReference>